<feature type="region of interest" description="Disordered" evidence="1">
    <location>
        <begin position="20"/>
        <end position="42"/>
    </location>
</feature>
<evidence type="ECO:0008006" key="4">
    <source>
        <dbReference type="Google" id="ProtNLM"/>
    </source>
</evidence>
<proteinExistence type="predicted"/>
<gene>
    <name evidence="2" type="ORF">OU419_15645</name>
</gene>
<reference evidence="2" key="1">
    <citation type="submission" date="2022-11" db="EMBL/GenBank/DDBJ databases">
        <title>Pseudomonas triclosanedens sp. nov., a triclosan degrader isolated from activated sludge.</title>
        <authorList>
            <person name="Yin Y."/>
            <person name="Lu Z."/>
        </authorList>
    </citation>
    <scope>NUCLEOTIDE SEQUENCE</scope>
    <source>
        <strain evidence="2">ZM23</strain>
    </source>
</reference>
<dbReference type="Proteomes" id="UP001163624">
    <property type="component" value="Chromosome"/>
</dbReference>
<dbReference type="EMBL" id="CP113432">
    <property type="protein sequence ID" value="WAI47211.1"/>
    <property type="molecule type" value="Genomic_DNA"/>
</dbReference>
<organism evidence="2 3">
    <name type="scientific">Pseudomonas triclosanedens</name>
    <dbReference type="NCBI Taxonomy" id="2961893"/>
    <lineage>
        <taxon>Bacteria</taxon>
        <taxon>Pseudomonadati</taxon>
        <taxon>Pseudomonadota</taxon>
        <taxon>Gammaproteobacteria</taxon>
        <taxon>Pseudomonadales</taxon>
        <taxon>Pseudomonadaceae</taxon>
        <taxon>Pseudomonas</taxon>
    </lineage>
</organism>
<keyword evidence="3" id="KW-1185">Reference proteome</keyword>
<sequence length="60" mass="6235">MSRFVPVLLAGALAVVLGGSSCNSHNDAPPPPPMGDSGQIGYKGIPQQQIQPRVQSIVPR</sequence>
<dbReference type="PROSITE" id="PS51257">
    <property type="entry name" value="PROKAR_LIPOPROTEIN"/>
    <property type="match status" value="1"/>
</dbReference>
<protein>
    <recommendedName>
        <fullName evidence="4">Lipoprotein</fullName>
    </recommendedName>
</protein>
<evidence type="ECO:0000313" key="3">
    <source>
        <dbReference type="Proteomes" id="UP001163624"/>
    </source>
</evidence>
<dbReference type="RefSeq" id="WP_254473948.1">
    <property type="nucleotide sequence ID" value="NZ_CP113432.1"/>
</dbReference>
<evidence type="ECO:0000256" key="1">
    <source>
        <dbReference type="SAM" id="MobiDB-lite"/>
    </source>
</evidence>
<name>A0ABY6ZQY7_9PSED</name>
<accession>A0ABY6ZQY7</accession>
<evidence type="ECO:0000313" key="2">
    <source>
        <dbReference type="EMBL" id="WAI47211.1"/>
    </source>
</evidence>